<dbReference type="InterPro" id="IPR011088">
    <property type="entry name" value="Phage_phiNM3_A0EWY4"/>
</dbReference>
<keyword evidence="3" id="KW-1185">Reference proteome</keyword>
<dbReference type="EMBL" id="JAGTUU010000007">
    <property type="protein sequence ID" value="MBS0125782.1"/>
    <property type="molecule type" value="Genomic_DNA"/>
</dbReference>
<gene>
    <name evidence="2" type="ORF">KB874_16995</name>
</gene>
<evidence type="ECO:0000256" key="1">
    <source>
        <dbReference type="SAM" id="Phobius"/>
    </source>
</evidence>
<evidence type="ECO:0000313" key="2">
    <source>
        <dbReference type="EMBL" id="MBS0125782.1"/>
    </source>
</evidence>
<reference evidence="2" key="1">
    <citation type="submission" date="2021-04" db="EMBL/GenBank/DDBJ databases">
        <authorList>
            <person name="Yoon J."/>
        </authorList>
    </citation>
    <scope>NUCLEOTIDE SEQUENCE</scope>
    <source>
        <strain evidence="2">KMU-90</strain>
    </source>
</reference>
<keyword evidence="1" id="KW-0472">Membrane</keyword>
<accession>A0A8J7WDV1</accession>
<protein>
    <submittedName>
        <fullName evidence="2">DUF1523 family protein</fullName>
    </submittedName>
</protein>
<evidence type="ECO:0000313" key="3">
    <source>
        <dbReference type="Proteomes" id="UP000681356"/>
    </source>
</evidence>
<feature type="transmembrane region" description="Helical" evidence="1">
    <location>
        <begin position="148"/>
        <end position="169"/>
    </location>
</feature>
<comment type="caution">
    <text evidence="2">The sequence shown here is derived from an EMBL/GenBank/DDBJ whole genome shotgun (WGS) entry which is preliminary data.</text>
</comment>
<dbReference type="AlphaFoldDB" id="A0A8J7WDV1"/>
<name>A0A8J7WDV1_9RHOB</name>
<dbReference type="Proteomes" id="UP000681356">
    <property type="component" value="Unassembled WGS sequence"/>
</dbReference>
<dbReference type="RefSeq" id="WP_212537750.1">
    <property type="nucleotide sequence ID" value="NZ_JAGTUU010000007.1"/>
</dbReference>
<proteinExistence type="predicted"/>
<dbReference type="Pfam" id="PF07509">
    <property type="entry name" value="DUF1523"/>
    <property type="match status" value="1"/>
</dbReference>
<organism evidence="2 3">
    <name type="scientific">Thetidibacter halocola</name>
    <dbReference type="NCBI Taxonomy" id="2827239"/>
    <lineage>
        <taxon>Bacteria</taxon>
        <taxon>Pseudomonadati</taxon>
        <taxon>Pseudomonadota</taxon>
        <taxon>Alphaproteobacteria</taxon>
        <taxon>Rhodobacterales</taxon>
        <taxon>Roseobacteraceae</taxon>
        <taxon>Thetidibacter</taxon>
    </lineage>
</organism>
<sequence>MVYVKWVFITLFWAVVAAFLHYTLPQTDIARVIDTYERRVDFGENSWFWSGADTGEATTGANRDVFFIQTRRANGSVMDYRNEDTGWGWPPYFKFDTSNLQAEAADLRSTSESPRWVAIKHYGWRNEFISIYPNAISIRAVDGPDVTIIPWLNIVILTTLFGTIWAIWVRWRRFRENRLDPLFERIGDRIAGVR</sequence>
<keyword evidence="1" id="KW-0812">Transmembrane</keyword>
<keyword evidence="1" id="KW-1133">Transmembrane helix</keyword>